<reference evidence="2" key="2">
    <citation type="submission" date="2020-09" db="EMBL/GenBank/DDBJ databases">
        <authorList>
            <person name="Sun Q."/>
            <person name="Ohkuma M."/>
        </authorList>
    </citation>
    <scope>NUCLEOTIDE SEQUENCE</scope>
    <source>
        <strain evidence="2">JCM 4784</strain>
    </source>
</reference>
<gene>
    <name evidence="2" type="ORF">GCM10018785_69160</name>
</gene>
<sequence length="226" mass="24419">MGSTVRDLLGRLSGRADDTRRKAWAHACAEALGLGGVAVTVNEELVWFSDTTSERLEDLQFTLGQGPGLGLDDPVEMRQIPDLGELLARQWPQFAPEAVKLGVAALFVWPVRLGAVPVGTLTGYRRTTGPLTARQVSEGWLVADVLAEHVLANWPAEPDANGPGHAGTVDLHRAEVHQATGVLSVRLNIPLAEALDRLRARAYASGRSLTDTAHDILRQELPHDDH</sequence>
<dbReference type="GO" id="GO:0003723">
    <property type="term" value="F:RNA binding"/>
    <property type="evidence" value="ECO:0007669"/>
    <property type="project" value="InterPro"/>
</dbReference>
<organism evidence="2 3">
    <name type="scientific">Streptomyces longispororuber</name>
    <dbReference type="NCBI Taxonomy" id="68230"/>
    <lineage>
        <taxon>Bacteria</taxon>
        <taxon>Bacillati</taxon>
        <taxon>Actinomycetota</taxon>
        <taxon>Actinomycetes</taxon>
        <taxon>Kitasatosporales</taxon>
        <taxon>Streptomycetaceae</taxon>
        <taxon>Streptomyces</taxon>
    </lineage>
</organism>
<evidence type="ECO:0000313" key="2">
    <source>
        <dbReference type="EMBL" id="GHE93497.1"/>
    </source>
</evidence>
<dbReference type="EMBL" id="BNBT01000189">
    <property type="protein sequence ID" value="GHE93497.1"/>
    <property type="molecule type" value="Genomic_DNA"/>
</dbReference>
<name>A0A919ABG1_9ACTN</name>
<feature type="domain" description="ANTAR" evidence="1">
    <location>
        <begin position="142"/>
        <end position="217"/>
    </location>
</feature>
<accession>A0A919ABG1</accession>
<keyword evidence="3" id="KW-1185">Reference proteome</keyword>
<dbReference type="AlphaFoldDB" id="A0A919ABG1"/>
<dbReference type="Gene3D" id="1.10.10.10">
    <property type="entry name" value="Winged helix-like DNA-binding domain superfamily/Winged helix DNA-binding domain"/>
    <property type="match status" value="1"/>
</dbReference>
<evidence type="ECO:0000259" key="1">
    <source>
        <dbReference type="SMART" id="SM01012"/>
    </source>
</evidence>
<proteinExistence type="predicted"/>
<protein>
    <submittedName>
        <fullName evidence="2">GAF domain-containing protein</fullName>
    </submittedName>
</protein>
<dbReference type="Pfam" id="PF03861">
    <property type="entry name" value="ANTAR"/>
    <property type="match status" value="1"/>
</dbReference>
<dbReference type="Proteomes" id="UP000608024">
    <property type="component" value="Unassembled WGS sequence"/>
</dbReference>
<dbReference type="InterPro" id="IPR005561">
    <property type="entry name" value="ANTAR"/>
</dbReference>
<dbReference type="InterPro" id="IPR036388">
    <property type="entry name" value="WH-like_DNA-bd_sf"/>
</dbReference>
<comment type="caution">
    <text evidence="2">The sequence shown here is derived from an EMBL/GenBank/DDBJ whole genome shotgun (WGS) entry which is preliminary data.</text>
</comment>
<dbReference type="SMART" id="SM01012">
    <property type="entry name" value="ANTAR"/>
    <property type="match status" value="1"/>
</dbReference>
<reference evidence="2" key="1">
    <citation type="journal article" date="2014" name="Int. J. Syst. Evol. Microbiol.">
        <title>Complete genome sequence of Corynebacterium casei LMG S-19264T (=DSM 44701T), isolated from a smear-ripened cheese.</title>
        <authorList>
            <consortium name="US DOE Joint Genome Institute (JGI-PGF)"/>
            <person name="Walter F."/>
            <person name="Albersmeier A."/>
            <person name="Kalinowski J."/>
            <person name="Ruckert C."/>
        </authorList>
    </citation>
    <scope>NUCLEOTIDE SEQUENCE</scope>
    <source>
        <strain evidence="2">JCM 4784</strain>
    </source>
</reference>
<dbReference type="RefSeq" id="WP_190140131.1">
    <property type="nucleotide sequence ID" value="NZ_BNBT01000189.1"/>
</dbReference>
<evidence type="ECO:0000313" key="3">
    <source>
        <dbReference type="Proteomes" id="UP000608024"/>
    </source>
</evidence>